<evidence type="ECO:0000256" key="1">
    <source>
        <dbReference type="ARBA" id="ARBA00004370"/>
    </source>
</evidence>
<keyword evidence="2" id="KW-0547">Nucleotide-binding</keyword>
<evidence type="ECO:0000256" key="6">
    <source>
        <dbReference type="ARBA" id="ARBA00023136"/>
    </source>
</evidence>
<feature type="coiled-coil region" evidence="7">
    <location>
        <begin position="439"/>
        <end position="521"/>
    </location>
</feature>
<dbReference type="EMBL" id="FPHI01000012">
    <property type="protein sequence ID" value="SFV55684.1"/>
    <property type="molecule type" value="Genomic_DNA"/>
</dbReference>
<dbReference type="Pfam" id="PF00350">
    <property type="entry name" value="Dynamin_N"/>
    <property type="match status" value="1"/>
</dbReference>
<keyword evidence="5" id="KW-0342">GTP-binding</keyword>
<dbReference type="GO" id="GO:0005525">
    <property type="term" value="F:GTP binding"/>
    <property type="evidence" value="ECO:0007669"/>
    <property type="project" value="UniProtKB-KW"/>
</dbReference>
<feature type="domain" description="Dynamin-type G" evidence="8">
    <location>
        <begin position="65"/>
        <end position="430"/>
    </location>
</feature>
<accession>A0A1W1BQ93</accession>
<dbReference type="PANTHER" id="PTHR10465:SF0">
    <property type="entry name" value="SARCALUMENIN"/>
    <property type="match status" value="1"/>
</dbReference>
<organism evidence="9">
    <name type="scientific">hydrothermal vent metagenome</name>
    <dbReference type="NCBI Taxonomy" id="652676"/>
    <lineage>
        <taxon>unclassified sequences</taxon>
        <taxon>metagenomes</taxon>
        <taxon>ecological metagenomes</taxon>
    </lineage>
</organism>
<evidence type="ECO:0000256" key="7">
    <source>
        <dbReference type="SAM" id="Coils"/>
    </source>
</evidence>
<dbReference type="PANTHER" id="PTHR10465">
    <property type="entry name" value="TRANSMEMBRANE GTPASE FZO1"/>
    <property type="match status" value="1"/>
</dbReference>
<evidence type="ECO:0000256" key="5">
    <source>
        <dbReference type="ARBA" id="ARBA00023134"/>
    </source>
</evidence>
<evidence type="ECO:0000256" key="2">
    <source>
        <dbReference type="ARBA" id="ARBA00022741"/>
    </source>
</evidence>
<keyword evidence="6" id="KW-0472">Membrane</keyword>
<comment type="subcellular location">
    <subcellularLocation>
        <location evidence="1">Membrane</location>
    </subcellularLocation>
</comment>
<dbReference type="Gene3D" id="3.40.50.300">
    <property type="entry name" value="P-loop containing nucleotide triphosphate hydrolases"/>
    <property type="match status" value="1"/>
</dbReference>
<dbReference type="GO" id="GO:0003924">
    <property type="term" value="F:GTPase activity"/>
    <property type="evidence" value="ECO:0007669"/>
    <property type="project" value="InterPro"/>
</dbReference>
<keyword evidence="3" id="KW-0378">Hydrolase</keyword>
<reference evidence="9" key="1">
    <citation type="submission" date="2016-10" db="EMBL/GenBank/DDBJ databases">
        <authorList>
            <person name="de Groot N.N."/>
        </authorList>
    </citation>
    <scope>NUCLEOTIDE SEQUENCE</scope>
</reference>
<keyword evidence="4 7" id="KW-0175">Coiled coil</keyword>
<dbReference type="InterPro" id="IPR027094">
    <property type="entry name" value="Mitofusin_fam"/>
</dbReference>
<name>A0A1W1BQ93_9ZZZZ</name>
<gene>
    <name evidence="9" type="ORF">MNB_SV-3-133</name>
</gene>
<dbReference type="PROSITE" id="PS51718">
    <property type="entry name" value="G_DYNAMIN_2"/>
    <property type="match status" value="1"/>
</dbReference>
<dbReference type="GO" id="GO:0051646">
    <property type="term" value="P:mitochondrion localization"/>
    <property type="evidence" value="ECO:0007669"/>
    <property type="project" value="TreeGrafter"/>
</dbReference>
<protein>
    <submittedName>
        <fullName evidence="9">DNA double-strand break repair Rad50 ATPase</fullName>
    </submittedName>
</protein>
<dbReference type="InterPro" id="IPR045063">
    <property type="entry name" value="Dynamin_N"/>
</dbReference>
<evidence type="ECO:0000256" key="3">
    <source>
        <dbReference type="ARBA" id="ARBA00022801"/>
    </source>
</evidence>
<dbReference type="InterPro" id="IPR027417">
    <property type="entry name" value="P-loop_NTPase"/>
</dbReference>
<dbReference type="InterPro" id="IPR030381">
    <property type="entry name" value="G_DYNAMIN_dom"/>
</dbReference>
<dbReference type="SUPFAM" id="SSF52540">
    <property type="entry name" value="P-loop containing nucleoside triphosphate hydrolases"/>
    <property type="match status" value="1"/>
</dbReference>
<evidence type="ECO:0000256" key="4">
    <source>
        <dbReference type="ARBA" id="ARBA00023054"/>
    </source>
</evidence>
<evidence type="ECO:0000259" key="8">
    <source>
        <dbReference type="PROSITE" id="PS51718"/>
    </source>
</evidence>
<proteinExistence type="predicted"/>
<dbReference type="AlphaFoldDB" id="A0A1W1BQ93"/>
<dbReference type="GO" id="GO:0005741">
    <property type="term" value="C:mitochondrial outer membrane"/>
    <property type="evidence" value="ECO:0007669"/>
    <property type="project" value="TreeGrafter"/>
</dbReference>
<evidence type="ECO:0000313" key="9">
    <source>
        <dbReference type="EMBL" id="SFV55684.1"/>
    </source>
</evidence>
<dbReference type="GO" id="GO:0008053">
    <property type="term" value="P:mitochondrial fusion"/>
    <property type="evidence" value="ECO:0007669"/>
    <property type="project" value="TreeGrafter"/>
</dbReference>
<feature type="coiled-coil region" evidence="7">
    <location>
        <begin position="17"/>
        <end position="67"/>
    </location>
</feature>
<sequence>MHEKNIKKVQIETVKIITETEKTIECLIENEKKIKDEDRNKEKTLSYKNLIEHLKILKNEKQKLDNLEYVVAVVGTMKAGKSMTINAIVGQEILPSREFPMTTLPTLITHKPKQEKPILNLKNIEPFEKLVKEIKEKVETSRTSEQRDLNSLIDEIKNNKISFKISYEGQMQIEGFLKRLNDLMRIAKDFGIEPPYKDFTDVDDLPRIEVEFYHLSKEENSSNAKLTLLDTPGPDEFKHSTLLKEIFKNQLQRASAVMLLVDYTKMNSQSDVEIKEQVKEVADMIGKQHLFVLLNKFDQRKRSDGEAEKKEEAKRLIAEDVLKDQIDKNNIYPISAKSAFYANFGLRELEKNGKIDTSLNWIDDFGNEVLGRRWEKYIQDEEEVREACSDAWDDSFFEEPLENIISTIHSDALFLSLKSPLGKLENLLREYSNAFKTRKNAYQKELLELKDIIESLKEDINKVAKISKNIKNNIKDKAESIKSKIKEESRDIIEKIGEKVKEKLNASIESKKEEEENRKNEGHKVDNSSVLHKELWSGGLLDFMNKDKNSKNSKNSKLEKLLREGKITYKKKDKAKGVIDEINNLFIQVLNKSSKVMEQNINENISELSKEIDDDIKSNLGSLLSKIGQKLSEEGDNLVIDLPTLNVSFDFDSQGALSASIKKDTETYRAKGDGWVDRSLNWLNSSWGTVEKTRNIFVIEKKEIIENIEKSLMDIQTLEMDKLSERFDCTIKKPIDAKLQILTHEIEGYRAEQIEILKKKENSDKEFLEEELQFTKRYQKKITKLDSRVKISINVLGANNE</sequence>